<reference evidence="1 2" key="1">
    <citation type="submission" date="2019-03" db="EMBL/GenBank/DDBJ databases">
        <title>Draft genome sequence of Xylaria hypoxylon DSM 108379, a ubiquitous saprotrophic-parasitic fungi on hardwood.</title>
        <authorList>
            <person name="Buettner E."/>
            <person name="Leonhardt S."/>
            <person name="Gebauer A.M."/>
            <person name="Liers C."/>
            <person name="Hofrichter M."/>
            <person name="Kellner H."/>
        </authorList>
    </citation>
    <scope>NUCLEOTIDE SEQUENCE [LARGE SCALE GENOMIC DNA]</scope>
    <source>
        <strain evidence="1 2">DSM 108379</strain>
    </source>
</reference>
<organism evidence="1 2">
    <name type="scientific">Xylaria hypoxylon</name>
    <dbReference type="NCBI Taxonomy" id="37992"/>
    <lineage>
        <taxon>Eukaryota</taxon>
        <taxon>Fungi</taxon>
        <taxon>Dikarya</taxon>
        <taxon>Ascomycota</taxon>
        <taxon>Pezizomycotina</taxon>
        <taxon>Sordariomycetes</taxon>
        <taxon>Xylariomycetidae</taxon>
        <taxon>Xylariales</taxon>
        <taxon>Xylariaceae</taxon>
        <taxon>Xylaria</taxon>
    </lineage>
</organism>
<dbReference type="EMBL" id="SKBN01000146">
    <property type="protein sequence ID" value="TGJ81960.1"/>
    <property type="molecule type" value="Genomic_DNA"/>
</dbReference>
<accession>A0A4Z0YSC4</accession>
<gene>
    <name evidence="1" type="ORF">E0Z10_g6803</name>
</gene>
<keyword evidence="2" id="KW-1185">Reference proteome</keyword>
<protein>
    <submittedName>
        <fullName evidence="1">Uncharacterized protein</fullName>
    </submittedName>
</protein>
<evidence type="ECO:0000313" key="1">
    <source>
        <dbReference type="EMBL" id="TGJ81960.1"/>
    </source>
</evidence>
<comment type="caution">
    <text evidence="1">The sequence shown here is derived from an EMBL/GenBank/DDBJ whole genome shotgun (WGS) entry which is preliminary data.</text>
</comment>
<sequence length="201" mass="22264">MTVVTIVNTLLNTTSTLTELPPEYTYPPTNSLGTHAETVSFFHSGQSHTTVLTYPSEFVEWPESYIWKGTLSNGGRCTTDLDGMTVPIMSTPQPTGCYTTAAVECVNLEEDPKGLFHRLVFDPDDSRWQLSVYSDLLVDQPALTSCYNADSGPNWGAFTQTNWYTVHRIVTVGEDRLYYTSTADVLSKRSDSTPVETGIGR</sequence>
<proteinExistence type="predicted"/>
<dbReference type="OrthoDB" id="4741836at2759"/>
<name>A0A4Z0YSC4_9PEZI</name>
<evidence type="ECO:0000313" key="2">
    <source>
        <dbReference type="Proteomes" id="UP000297716"/>
    </source>
</evidence>
<dbReference type="Proteomes" id="UP000297716">
    <property type="component" value="Unassembled WGS sequence"/>
</dbReference>
<dbReference type="AlphaFoldDB" id="A0A4Z0YSC4"/>